<evidence type="ECO:0000256" key="1">
    <source>
        <dbReference type="SAM" id="MobiDB-lite"/>
    </source>
</evidence>
<dbReference type="PANTHER" id="PTHR10587">
    <property type="entry name" value="GLYCOSYL TRANSFERASE-RELATED"/>
    <property type="match status" value="1"/>
</dbReference>
<reference evidence="4 5" key="1">
    <citation type="submission" date="2018-10" db="EMBL/GenBank/DDBJ databases">
        <title>Isolation from soil.</title>
        <authorList>
            <person name="Hu J."/>
        </authorList>
    </citation>
    <scope>NUCLEOTIDE SEQUENCE [LARGE SCALE GENOMIC DNA]</scope>
    <source>
        <strain evidence="4 5">NEAU-Ht49</strain>
    </source>
</reference>
<dbReference type="Proteomes" id="UP000282674">
    <property type="component" value="Unassembled WGS sequence"/>
</dbReference>
<evidence type="ECO:0000256" key="2">
    <source>
        <dbReference type="SAM" id="SignalP"/>
    </source>
</evidence>
<accession>A0A3M2LYZ2</accession>
<dbReference type="GO" id="GO:0016810">
    <property type="term" value="F:hydrolase activity, acting on carbon-nitrogen (but not peptide) bonds"/>
    <property type="evidence" value="ECO:0007669"/>
    <property type="project" value="InterPro"/>
</dbReference>
<proteinExistence type="predicted"/>
<dbReference type="InterPro" id="IPR006311">
    <property type="entry name" value="TAT_signal"/>
</dbReference>
<comment type="caution">
    <text evidence="4">The sequence shown here is derived from an EMBL/GenBank/DDBJ whole genome shotgun (WGS) entry which is preliminary data.</text>
</comment>
<dbReference type="Pfam" id="PF01522">
    <property type="entry name" value="Polysacc_deac_1"/>
    <property type="match status" value="1"/>
</dbReference>
<gene>
    <name evidence="4" type="ORF">EBO15_27655</name>
</gene>
<feature type="region of interest" description="Disordered" evidence="1">
    <location>
        <begin position="33"/>
        <end position="68"/>
    </location>
</feature>
<organism evidence="4 5">
    <name type="scientific">Actinomadura harenae</name>
    <dbReference type="NCBI Taxonomy" id="2483351"/>
    <lineage>
        <taxon>Bacteria</taxon>
        <taxon>Bacillati</taxon>
        <taxon>Actinomycetota</taxon>
        <taxon>Actinomycetes</taxon>
        <taxon>Streptosporangiales</taxon>
        <taxon>Thermomonosporaceae</taxon>
        <taxon>Actinomadura</taxon>
    </lineage>
</organism>
<dbReference type="Gene3D" id="3.20.20.370">
    <property type="entry name" value="Glycoside hydrolase/deacetylase"/>
    <property type="match status" value="1"/>
</dbReference>
<keyword evidence="5" id="KW-1185">Reference proteome</keyword>
<dbReference type="RefSeq" id="WP_122197381.1">
    <property type="nucleotide sequence ID" value="NZ_JBHSKC010000021.1"/>
</dbReference>
<feature type="domain" description="NodB homology" evidence="3">
    <location>
        <begin position="89"/>
        <end position="269"/>
    </location>
</feature>
<dbReference type="GO" id="GO:0005975">
    <property type="term" value="P:carbohydrate metabolic process"/>
    <property type="evidence" value="ECO:0007669"/>
    <property type="project" value="InterPro"/>
</dbReference>
<keyword evidence="2" id="KW-0732">Signal</keyword>
<dbReference type="SUPFAM" id="SSF88713">
    <property type="entry name" value="Glycoside hydrolase/deacetylase"/>
    <property type="match status" value="1"/>
</dbReference>
<protein>
    <submittedName>
        <fullName evidence="4">Polysaccharide deacetylase family protein</fullName>
    </submittedName>
</protein>
<evidence type="ECO:0000259" key="3">
    <source>
        <dbReference type="PROSITE" id="PS51677"/>
    </source>
</evidence>
<dbReference type="CDD" id="cd10917">
    <property type="entry name" value="CE4_NodB_like_6s_7s"/>
    <property type="match status" value="1"/>
</dbReference>
<name>A0A3M2LYZ2_9ACTN</name>
<evidence type="ECO:0000313" key="4">
    <source>
        <dbReference type="EMBL" id="RMI40138.1"/>
    </source>
</evidence>
<dbReference type="OrthoDB" id="3521160at2"/>
<dbReference type="InterPro" id="IPR011330">
    <property type="entry name" value="Glyco_hydro/deAcase_b/a-brl"/>
</dbReference>
<dbReference type="PROSITE" id="PS51318">
    <property type="entry name" value="TAT"/>
    <property type="match status" value="1"/>
</dbReference>
<feature type="signal peptide" evidence="2">
    <location>
        <begin position="1"/>
        <end position="23"/>
    </location>
</feature>
<dbReference type="InterPro" id="IPR050248">
    <property type="entry name" value="Polysacc_deacetylase_ArnD"/>
</dbReference>
<evidence type="ECO:0000313" key="5">
    <source>
        <dbReference type="Proteomes" id="UP000282674"/>
    </source>
</evidence>
<dbReference type="PROSITE" id="PS51677">
    <property type="entry name" value="NODB"/>
    <property type="match status" value="1"/>
</dbReference>
<dbReference type="EMBL" id="RFFG01000058">
    <property type="protein sequence ID" value="RMI40138.1"/>
    <property type="molecule type" value="Genomic_DNA"/>
</dbReference>
<dbReference type="AlphaFoldDB" id="A0A3M2LYZ2"/>
<dbReference type="InterPro" id="IPR002509">
    <property type="entry name" value="NODB_dom"/>
</dbReference>
<feature type="chain" id="PRO_5018013513" evidence="2">
    <location>
        <begin position="24"/>
        <end position="271"/>
    </location>
</feature>
<sequence length="271" mass="28540">MPNVDRRRALGLLAAGAAGVAAAAAPELWHAGPARSASADGRHGGGGGGGHGKAPAAPPDPGYAHGKPMQALHKPVRSLYDLAPAAPPNAVALTIDDGPHPKYTPMMLDLLAAHGVKATFNMIGEQVVEQPRIVQRIVADGHQIADHTVTHPLNLPALSTARISKEIGEAHDQIAQTGGVAPRFFRSPGGNWSQAVFDVADQHRLICVDWKIDPRDWSRPGISKITSAMLRAQPGDILLCHDGGGDRTQTIDALKTVLPQLKKRGLQFVAL</sequence>